<comment type="similarity">
    <text evidence="4">Belongs to the ZNRF3 family.</text>
</comment>
<dbReference type="GO" id="GO:0030178">
    <property type="term" value="P:negative regulation of Wnt signaling pathway"/>
    <property type="evidence" value="ECO:0007669"/>
    <property type="project" value="UniProtKB-ARBA"/>
</dbReference>
<dbReference type="GO" id="GO:0008270">
    <property type="term" value="F:zinc ion binding"/>
    <property type="evidence" value="ECO:0007669"/>
    <property type="project" value="UniProtKB-KW"/>
</dbReference>
<name>A0A6A4VWR8_AMPAM</name>
<keyword evidence="7" id="KW-0808">Transferase</keyword>
<evidence type="ECO:0000256" key="16">
    <source>
        <dbReference type="PROSITE-ProRule" id="PRU00175"/>
    </source>
</evidence>
<keyword evidence="15 18" id="KW-0472">Membrane</keyword>
<evidence type="ECO:0000256" key="13">
    <source>
        <dbReference type="ARBA" id="ARBA00022833"/>
    </source>
</evidence>
<keyword evidence="12" id="KW-0833">Ubl conjugation pathway</keyword>
<evidence type="ECO:0000256" key="19">
    <source>
        <dbReference type="SAM" id="SignalP"/>
    </source>
</evidence>
<keyword evidence="11 16" id="KW-0863">Zinc-finger</keyword>
<evidence type="ECO:0000256" key="8">
    <source>
        <dbReference type="ARBA" id="ARBA00022687"/>
    </source>
</evidence>
<evidence type="ECO:0000256" key="1">
    <source>
        <dbReference type="ARBA" id="ARBA00000900"/>
    </source>
</evidence>
<feature type="compositionally biased region" description="Basic and acidic residues" evidence="17">
    <location>
        <begin position="509"/>
        <end position="519"/>
    </location>
</feature>
<evidence type="ECO:0000259" key="20">
    <source>
        <dbReference type="PROSITE" id="PS50089"/>
    </source>
</evidence>
<reference evidence="21 22" key="1">
    <citation type="submission" date="2019-07" db="EMBL/GenBank/DDBJ databases">
        <title>Draft genome assembly of a fouling barnacle, Amphibalanus amphitrite (Darwin, 1854): The first reference genome for Thecostraca.</title>
        <authorList>
            <person name="Kim W."/>
        </authorList>
    </citation>
    <scope>NUCLEOTIDE SEQUENCE [LARGE SCALE GENOMIC DNA]</scope>
    <source>
        <strain evidence="21">SNU_AA5</strain>
        <tissue evidence="21">Soma without cirri and trophi</tissue>
    </source>
</reference>
<comment type="catalytic activity">
    <reaction evidence="1">
        <text>S-ubiquitinyl-[E2 ubiquitin-conjugating enzyme]-L-cysteine + [acceptor protein]-L-lysine = [E2 ubiquitin-conjugating enzyme]-L-cysteine + N(6)-ubiquitinyl-[acceptor protein]-L-lysine.</text>
        <dbReference type="EC" id="2.3.2.27"/>
    </reaction>
</comment>
<evidence type="ECO:0000256" key="3">
    <source>
        <dbReference type="ARBA" id="ARBA00004906"/>
    </source>
</evidence>
<evidence type="ECO:0000256" key="18">
    <source>
        <dbReference type="SAM" id="Phobius"/>
    </source>
</evidence>
<dbReference type="Pfam" id="PF13639">
    <property type="entry name" value="zf-RING_2"/>
    <property type="match status" value="1"/>
</dbReference>
<dbReference type="AlphaFoldDB" id="A0A6A4VWR8"/>
<evidence type="ECO:0000256" key="15">
    <source>
        <dbReference type="ARBA" id="ARBA00023136"/>
    </source>
</evidence>
<dbReference type="PROSITE" id="PS50089">
    <property type="entry name" value="ZF_RING_2"/>
    <property type="match status" value="1"/>
</dbReference>
<dbReference type="Gene3D" id="3.30.40.10">
    <property type="entry name" value="Zinc/RING finger domain, C3HC4 (zinc finger)"/>
    <property type="match status" value="1"/>
</dbReference>
<feature type="domain" description="RING-type" evidence="20">
    <location>
        <begin position="269"/>
        <end position="310"/>
    </location>
</feature>
<accession>A0A6A4VWR8</accession>
<sequence>MPPLLVWLASAVLVSVRCQEALVTVTALGRSLTSIDQLRARYLPMGPVMEVEGTLLEVRSVNLCRPGEAALQLRPHRWIPLLRLEPPTTQPSVCSSARSQASSAFQQGAVAVIFDMTRAPEMVTELLAGQRHPRLQGPVLVMQELDMARLSQLLRPASSVTVRVSRQRADAEPAAAAPAFTYFDIALFVVFFLLICLLSGVVLYKIRNRRHRDPALRLAKSVLHHIPTRRFAGGVGGGTPRPGRPRCLSAHSPEPPAGHKPRLEEPEGCTICLDEYRPGQELRVLPCRHEFHRGCVDPWLISRRTCPLCTYNIVVMYRAPPVTCRPTEVTTSRGVPQYHALYRDQCLPGAAGGLISVPASPALRGRPYSMYEPAVSRPTPTYLTPSGCLDRRPLSYHPEAPAYVIVRTVYPEYGDSGRLETCTVIPCRRPAPAGADGRPFSGLPMRRSVAGLPERRSFCDPDQHALTVWPPRPPSWAASDTDSDDLEVRSITGSRDRYDGDGYSTASDGEEHAETWTVV</sequence>
<keyword evidence="6" id="KW-1003">Cell membrane</keyword>
<evidence type="ECO:0000256" key="11">
    <source>
        <dbReference type="ARBA" id="ARBA00022771"/>
    </source>
</evidence>
<evidence type="ECO:0000256" key="7">
    <source>
        <dbReference type="ARBA" id="ARBA00022679"/>
    </source>
</evidence>
<dbReference type="EMBL" id="VIIS01001443">
    <property type="protein sequence ID" value="KAF0298133.1"/>
    <property type="molecule type" value="Genomic_DNA"/>
</dbReference>
<keyword evidence="9 18" id="KW-0812">Transmembrane</keyword>
<dbReference type="Proteomes" id="UP000440578">
    <property type="component" value="Unassembled WGS sequence"/>
</dbReference>
<dbReference type="EC" id="2.3.2.27" evidence="5"/>
<evidence type="ECO:0000313" key="21">
    <source>
        <dbReference type="EMBL" id="KAF0298133.1"/>
    </source>
</evidence>
<keyword evidence="22" id="KW-1185">Reference proteome</keyword>
<feature type="chain" id="PRO_5033526062" description="RING-type E3 ubiquitin transferase" evidence="19">
    <location>
        <begin position="19"/>
        <end position="519"/>
    </location>
</feature>
<dbReference type="Pfam" id="PF18212">
    <property type="entry name" value="ZNRF_3_ecto"/>
    <property type="match status" value="1"/>
</dbReference>
<feature type="signal peptide" evidence="19">
    <location>
        <begin position="1"/>
        <end position="18"/>
    </location>
</feature>
<evidence type="ECO:0000256" key="17">
    <source>
        <dbReference type="SAM" id="MobiDB-lite"/>
    </source>
</evidence>
<dbReference type="PANTHER" id="PTHR16200">
    <property type="entry name" value="RING ZINC FINGER"/>
    <property type="match status" value="1"/>
</dbReference>
<feature type="region of interest" description="Disordered" evidence="17">
    <location>
        <begin position="233"/>
        <end position="262"/>
    </location>
</feature>
<dbReference type="GO" id="GO:0005886">
    <property type="term" value="C:plasma membrane"/>
    <property type="evidence" value="ECO:0007669"/>
    <property type="project" value="UniProtKB-SubCell"/>
</dbReference>
<organism evidence="21 22">
    <name type="scientific">Amphibalanus amphitrite</name>
    <name type="common">Striped barnacle</name>
    <name type="synonym">Balanus amphitrite</name>
    <dbReference type="NCBI Taxonomy" id="1232801"/>
    <lineage>
        <taxon>Eukaryota</taxon>
        <taxon>Metazoa</taxon>
        <taxon>Ecdysozoa</taxon>
        <taxon>Arthropoda</taxon>
        <taxon>Crustacea</taxon>
        <taxon>Multicrustacea</taxon>
        <taxon>Cirripedia</taxon>
        <taxon>Thoracica</taxon>
        <taxon>Thoracicalcarea</taxon>
        <taxon>Balanomorpha</taxon>
        <taxon>Balanoidea</taxon>
        <taxon>Balanidae</taxon>
        <taxon>Amphibalaninae</taxon>
        <taxon>Amphibalanus</taxon>
    </lineage>
</organism>
<dbReference type="SMART" id="SM00184">
    <property type="entry name" value="RING"/>
    <property type="match status" value="1"/>
</dbReference>
<evidence type="ECO:0000256" key="5">
    <source>
        <dbReference type="ARBA" id="ARBA00012483"/>
    </source>
</evidence>
<keyword evidence="14 18" id="KW-1133">Transmembrane helix</keyword>
<evidence type="ECO:0000313" key="22">
    <source>
        <dbReference type="Proteomes" id="UP000440578"/>
    </source>
</evidence>
<comment type="caution">
    <text evidence="21">The sequence shown here is derived from an EMBL/GenBank/DDBJ whole genome shotgun (WGS) entry which is preliminary data.</text>
</comment>
<feature type="transmembrane region" description="Helical" evidence="18">
    <location>
        <begin position="185"/>
        <end position="204"/>
    </location>
</feature>
<keyword evidence="11 16" id="KW-0479">Metal-binding</keyword>
<dbReference type="InterPro" id="IPR001841">
    <property type="entry name" value="Znf_RING"/>
</dbReference>
<dbReference type="GO" id="GO:0061630">
    <property type="term" value="F:ubiquitin protein ligase activity"/>
    <property type="evidence" value="ECO:0007669"/>
    <property type="project" value="UniProtKB-EC"/>
</dbReference>
<keyword evidence="10 19" id="KW-0732">Signal</keyword>
<evidence type="ECO:0000256" key="12">
    <source>
        <dbReference type="ARBA" id="ARBA00022786"/>
    </source>
</evidence>
<evidence type="ECO:0000256" key="14">
    <source>
        <dbReference type="ARBA" id="ARBA00022989"/>
    </source>
</evidence>
<evidence type="ECO:0000256" key="4">
    <source>
        <dbReference type="ARBA" id="ARBA00008759"/>
    </source>
</evidence>
<dbReference type="InterPro" id="IPR040700">
    <property type="entry name" value="ZNRF-3_ecto"/>
</dbReference>
<dbReference type="InterPro" id="IPR013083">
    <property type="entry name" value="Znf_RING/FYVE/PHD"/>
</dbReference>
<dbReference type="InterPro" id="IPR051073">
    <property type="entry name" value="ZNRF3_Arkadia_E3_ligases"/>
</dbReference>
<proteinExistence type="inferred from homology"/>
<dbReference type="GO" id="GO:0016567">
    <property type="term" value="P:protein ubiquitination"/>
    <property type="evidence" value="ECO:0007669"/>
    <property type="project" value="UniProtKB-UniPathway"/>
</dbReference>
<keyword evidence="13" id="KW-0862">Zinc</keyword>
<protein>
    <recommendedName>
        <fullName evidence="5">RING-type E3 ubiquitin transferase</fullName>
        <ecNumber evidence="5">2.3.2.27</ecNumber>
    </recommendedName>
</protein>
<gene>
    <name evidence="21" type="primary">Znrf3_1</name>
    <name evidence="21" type="ORF">FJT64_004499</name>
</gene>
<dbReference type="EMBL" id="VIIS01001443">
    <property type="protein sequence ID" value="KAF0298134.1"/>
    <property type="molecule type" value="Genomic_DNA"/>
</dbReference>
<evidence type="ECO:0000256" key="10">
    <source>
        <dbReference type="ARBA" id="ARBA00022729"/>
    </source>
</evidence>
<evidence type="ECO:0000256" key="9">
    <source>
        <dbReference type="ARBA" id="ARBA00022692"/>
    </source>
</evidence>
<comment type="subcellular location">
    <subcellularLocation>
        <location evidence="2">Cell membrane</location>
        <topology evidence="2">Single-pass type I membrane protein</topology>
    </subcellularLocation>
</comment>
<dbReference type="UniPathway" id="UPA00143"/>
<keyword evidence="8" id="KW-0879">Wnt signaling pathway</keyword>
<feature type="region of interest" description="Disordered" evidence="17">
    <location>
        <begin position="469"/>
        <end position="519"/>
    </location>
</feature>
<evidence type="ECO:0000256" key="6">
    <source>
        <dbReference type="ARBA" id="ARBA00022475"/>
    </source>
</evidence>
<dbReference type="Gene3D" id="3.50.30.30">
    <property type="match status" value="1"/>
</dbReference>
<dbReference type="GO" id="GO:0016055">
    <property type="term" value="P:Wnt signaling pathway"/>
    <property type="evidence" value="ECO:0007669"/>
    <property type="project" value="UniProtKB-KW"/>
</dbReference>
<evidence type="ECO:0000256" key="2">
    <source>
        <dbReference type="ARBA" id="ARBA00004251"/>
    </source>
</evidence>
<dbReference type="OrthoDB" id="5357315at2759"/>
<comment type="pathway">
    <text evidence="3">Protein modification; protein ubiquitination.</text>
</comment>
<dbReference type="SUPFAM" id="SSF57850">
    <property type="entry name" value="RING/U-box"/>
    <property type="match status" value="1"/>
</dbReference>